<dbReference type="SUPFAM" id="SSF51735">
    <property type="entry name" value="NAD(P)-binding Rossmann-fold domains"/>
    <property type="match status" value="1"/>
</dbReference>
<dbReference type="EMBL" id="PGEZ01000001">
    <property type="protein sequence ID" value="PJJ57572.1"/>
    <property type="molecule type" value="Genomic_DNA"/>
</dbReference>
<dbReference type="InterPro" id="IPR013154">
    <property type="entry name" value="ADH-like_N"/>
</dbReference>
<dbReference type="GO" id="GO:0035925">
    <property type="term" value="F:mRNA 3'-UTR AU-rich region binding"/>
    <property type="evidence" value="ECO:0007669"/>
    <property type="project" value="TreeGrafter"/>
</dbReference>
<organism evidence="4 5">
    <name type="scientific">Mumia flava</name>
    <dbReference type="NCBI Taxonomy" id="1348852"/>
    <lineage>
        <taxon>Bacteria</taxon>
        <taxon>Bacillati</taxon>
        <taxon>Actinomycetota</taxon>
        <taxon>Actinomycetes</taxon>
        <taxon>Propionibacteriales</taxon>
        <taxon>Nocardioidaceae</taxon>
        <taxon>Mumia</taxon>
    </lineage>
</organism>
<dbReference type="GO" id="GO:0070402">
    <property type="term" value="F:NADPH binding"/>
    <property type="evidence" value="ECO:0007669"/>
    <property type="project" value="TreeGrafter"/>
</dbReference>
<dbReference type="SMART" id="SM00829">
    <property type="entry name" value="PKS_ER"/>
    <property type="match status" value="1"/>
</dbReference>
<name>A0A0B2BC74_9ACTN</name>
<dbReference type="Gene3D" id="3.90.180.10">
    <property type="entry name" value="Medium-chain alcohol dehydrogenases, catalytic domain"/>
    <property type="match status" value="1"/>
</dbReference>
<dbReference type="AlphaFoldDB" id="A0A0B2BC74"/>
<dbReference type="InterPro" id="IPR036291">
    <property type="entry name" value="NAD(P)-bd_dom_sf"/>
</dbReference>
<dbReference type="SUPFAM" id="SSF50129">
    <property type="entry name" value="GroES-like"/>
    <property type="match status" value="1"/>
</dbReference>
<reference evidence="4 5" key="1">
    <citation type="submission" date="2017-11" db="EMBL/GenBank/DDBJ databases">
        <title>Genomic Encyclopedia of Archaeal and Bacterial Type Strains, Phase II (KMG-II): From Individual Species to Whole Genera.</title>
        <authorList>
            <person name="Goeker M."/>
        </authorList>
    </citation>
    <scope>NUCLEOTIDE SEQUENCE [LARGE SCALE GENOMIC DNA]</scope>
    <source>
        <strain evidence="4 5">DSM 27763</strain>
    </source>
</reference>
<dbReference type="PANTHER" id="PTHR48106">
    <property type="entry name" value="QUINONE OXIDOREDUCTASE PIG3-RELATED"/>
    <property type="match status" value="1"/>
</dbReference>
<keyword evidence="2" id="KW-0560">Oxidoreductase</keyword>
<dbReference type="Pfam" id="PF00107">
    <property type="entry name" value="ADH_zinc_N"/>
    <property type="match status" value="1"/>
</dbReference>
<dbReference type="OrthoDB" id="9780520at2"/>
<sequence length="319" mass="32700">MRAVQVERFGGPEVLQVSEVEAPEAGAGEVVVDVEIADVIFLDTLLRRGLAEEWGMSLPYVAGGAVAGRVRSVGPGVDDAWRGRRVVARTGTQGGYAELARVDVAVLVPVPDDVTLEQAAALSRDAVTALRLVEVTAVGPEDRVVVNAAAGGAGSLLVQDLVATGADVVGAARGAAKLAVVADLGAAAVDYTSPAWSEKAVAALGGPPTVVLDGAGGAPGREALAVLADGGRFVGYGAGGGFVVPEPDDVARRRLEVRGITGAQTDPATTRRFTVEAIERLRTGRWAPLIRQRYPLEAAALAHAGLEDRTAIAKTLLLV</sequence>
<proteinExistence type="predicted"/>
<dbReference type="GO" id="GO:0003960">
    <property type="term" value="F:quinone reductase (NADPH) activity"/>
    <property type="evidence" value="ECO:0007669"/>
    <property type="project" value="TreeGrafter"/>
</dbReference>
<evidence type="ECO:0000313" key="5">
    <source>
        <dbReference type="Proteomes" id="UP000230842"/>
    </source>
</evidence>
<keyword evidence="1" id="KW-0521">NADP</keyword>
<keyword evidence="5" id="KW-1185">Reference proteome</keyword>
<gene>
    <name evidence="4" type="ORF">CLV56_1807</name>
</gene>
<dbReference type="Gene3D" id="3.40.50.720">
    <property type="entry name" value="NAD(P)-binding Rossmann-like Domain"/>
    <property type="match status" value="1"/>
</dbReference>
<evidence type="ECO:0000313" key="4">
    <source>
        <dbReference type="EMBL" id="PJJ57572.1"/>
    </source>
</evidence>
<evidence type="ECO:0000256" key="2">
    <source>
        <dbReference type="ARBA" id="ARBA00023002"/>
    </source>
</evidence>
<accession>A0A0B2BC74</accession>
<protein>
    <submittedName>
        <fullName evidence="4">NADPH2:quinone reductase</fullName>
    </submittedName>
</protein>
<evidence type="ECO:0000259" key="3">
    <source>
        <dbReference type="SMART" id="SM00829"/>
    </source>
</evidence>
<dbReference type="RefSeq" id="WP_039358491.1">
    <property type="nucleotide sequence ID" value="NZ_PGEZ01000001.1"/>
</dbReference>
<dbReference type="InterPro" id="IPR020843">
    <property type="entry name" value="ER"/>
</dbReference>
<dbReference type="GO" id="GO:0005829">
    <property type="term" value="C:cytosol"/>
    <property type="evidence" value="ECO:0007669"/>
    <property type="project" value="TreeGrafter"/>
</dbReference>
<dbReference type="Pfam" id="PF08240">
    <property type="entry name" value="ADH_N"/>
    <property type="match status" value="1"/>
</dbReference>
<dbReference type="InterPro" id="IPR011032">
    <property type="entry name" value="GroES-like_sf"/>
</dbReference>
<dbReference type="Proteomes" id="UP000230842">
    <property type="component" value="Unassembled WGS sequence"/>
</dbReference>
<feature type="domain" description="Enoyl reductase (ER)" evidence="3">
    <location>
        <begin position="10"/>
        <end position="317"/>
    </location>
</feature>
<evidence type="ECO:0000256" key="1">
    <source>
        <dbReference type="ARBA" id="ARBA00022857"/>
    </source>
</evidence>
<dbReference type="InterPro" id="IPR013149">
    <property type="entry name" value="ADH-like_C"/>
</dbReference>
<dbReference type="PANTHER" id="PTHR48106:SF13">
    <property type="entry name" value="QUINONE OXIDOREDUCTASE-RELATED"/>
    <property type="match status" value="1"/>
</dbReference>
<comment type="caution">
    <text evidence="4">The sequence shown here is derived from an EMBL/GenBank/DDBJ whole genome shotgun (WGS) entry which is preliminary data.</text>
</comment>